<gene>
    <name evidence="2" type="ORF">BN55_04235</name>
</gene>
<dbReference type="GO" id="GO:0003676">
    <property type="term" value="F:nucleic acid binding"/>
    <property type="evidence" value="ECO:0007669"/>
    <property type="project" value="InterPro"/>
</dbReference>
<keyword evidence="2" id="KW-0255">Endonuclease</keyword>
<dbReference type="eggNOG" id="COG1403">
    <property type="taxonomic scope" value="Bacteria"/>
</dbReference>
<dbReference type="PANTHER" id="PTHR33877">
    <property type="entry name" value="SLL1193 PROTEIN"/>
    <property type="match status" value="1"/>
</dbReference>
<dbReference type="EMBL" id="CAKE01000020">
    <property type="protein sequence ID" value="CCI82309.1"/>
    <property type="molecule type" value="Genomic_DNA"/>
</dbReference>
<dbReference type="InterPro" id="IPR003615">
    <property type="entry name" value="HNH_nuc"/>
</dbReference>
<dbReference type="Pfam" id="PF01844">
    <property type="entry name" value="HNH"/>
    <property type="match status" value="1"/>
</dbReference>
<dbReference type="CDD" id="cd00085">
    <property type="entry name" value="HNHc"/>
    <property type="match status" value="1"/>
</dbReference>
<comment type="caution">
    <text evidence="2">The sequence shown here is derived from an EMBL/GenBank/DDBJ whole genome shotgun (WGS) entry which is preliminary data.</text>
</comment>
<dbReference type="AlphaFoldDB" id="I7LAJ7"/>
<feature type="domain" description="HNH nuclease" evidence="1">
    <location>
        <begin position="79"/>
        <end position="131"/>
    </location>
</feature>
<protein>
    <submittedName>
        <fullName evidence="2">Phage endonuclease</fullName>
    </submittedName>
</protein>
<dbReference type="Gene3D" id="1.10.30.50">
    <property type="match status" value="1"/>
</dbReference>
<keyword evidence="2" id="KW-0540">Nuclease</keyword>
<accession>I7LAJ7</accession>
<dbReference type="GeneID" id="82847526"/>
<dbReference type="GO" id="GO:0008270">
    <property type="term" value="F:zinc ion binding"/>
    <property type="evidence" value="ECO:0007669"/>
    <property type="project" value="InterPro"/>
</dbReference>
<reference evidence="2 3" key="1">
    <citation type="submission" date="2012-06" db="EMBL/GenBank/DDBJ databases">
        <title>Draft Genome Sequence of Lactobacillus hominis Strain CRBIP 24.179T, isolated from human intestine.</title>
        <authorList>
            <person name="Cousin S."/>
            <person name="Ma L."/>
            <person name="Bizet C."/>
            <person name="Loux V."/>
            <person name="Bouchier C."/>
            <person name="Clermont D."/>
            <person name="Creno S."/>
        </authorList>
    </citation>
    <scope>NUCLEOTIDE SEQUENCE [LARGE SCALE GENOMIC DNA]</scope>
    <source>
        <strain evidence="3">CRBIP 24.179T</strain>
    </source>
</reference>
<evidence type="ECO:0000313" key="3">
    <source>
        <dbReference type="Proteomes" id="UP000009320"/>
    </source>
</evidence>
<sequence length="178" mass="21387">MPRVRRCKYKGCHSYAMFPNYYCDKHINHEAEYQAQRDKYRGVHRSSKATTWKYNHVIRYRSATKTKQNMFYHTREWQVLRRLVFNRDYHLCQYCKNNAGNIVDHIVPIEFDQTKMKDINNLATCCRDCHAKKTRWEQDYYGTGLHNSLKDVPAITDISLINKLMNARNDNIKRSETI</sequence>
<dbReference type="PANTHER" id="PTHR33877:SF1">
    <property type="entry name" value="TYPE IV METHYL-DIRECTED RESTRICTION ENZYME ECOKMCRA"/>
    <property type="match status" value="1"/>
</dbReference>
<keyword evidence="3" id="KW-1185">Reference proteome</keyword>
<dbReference type="RefSeq" id="WP_008471356.1">
    <property type="nucleotide sequence ID" value="NZ_AYZP01000019.1"/>
</dbReference>
<organism evidence="2 3">
    <name type="scientific">Lactobacillus hominis DSM 23910 = CRBIP 24.179</name>
    <dbReference type="NCBI Taxonomy" id="1423758"/>
    <lineage>
        <taxon>Bacteria</taxon>
        <taxon>Bacillati</taxon>
        <taxon>Bacillota</taxon>
        <taxon>Bacilli</taxon>
        <taxon>Lactobacillales</taxon>
        <taxon>Lactobacillaceae</taxon>
        <taxon>Lactobacillus</taxon>
    </lineage>
</organism>
<dbReference type="PATRIC" id="fig|1423758.3.peg.800"/>
<evidence type="ECO:0000313" key="2">
    <source>
        <dbReference type="EMBL" id="CCI82309.1"/>
    </source>
</evidence>
<name>I7LAJ7_9LACO</name>
<dbReference type="InterPro" id="IPR002711">
    <property type="entry name" value="HNH"/>
</dbReference>
<evidence type="ECO:0000259" key="1">
    <source>
        <dbReference type="SMART" id="SM00507"/>
    </source>
</evidence>
<dbReference type="SMART" id="SM00507">
    <property type="entry name" value="HNHc"/>
    <property type="match status" value="1"/>
</dbReference>
<proteinExistence type="predicted"/>
<dbReference type="InterPro" id="IPR052892">
    <property type="entry name" value="NA-targeting_endonuclease"/>
</dbReference>
<dbReference type="STRING" id="1423758.FC41_GL000794"/>
<dbReference type="Proteomes" id="UP000009320">
    <property type="component" value="Unassembled WGS sequence"/>
</dbReference>
<dbReference type="GO" id="GO:0004519">
    <property type="term" value="F:endonuclease activity"/>
    <property type="evidence" value="ECO:0007669"/>
    <property type="project" value="UniProtKB-KW"/>
</dbReference>
<dbReference type="OrthoDB" id="9811997at2"/>
<keyword evidence="2" id="KW-0378">Hydrolase</keyword>